<reference evidence="4" key="1">
    <citation type="submission" date="2016-10" db="EMBL/GenBank/DDBJ databases">
        <authorList>
            <person name="Varghese N."/>
            <person name="Submissions S."/>
        </authorList>
    </citation>
    <scope>NUCLEOTIDE SEQUENCE [LARGE SCALE GENOMIC DNA]</scope>
    <source>
        <strain evidence="4">XBD1002</strain>
    </source>
</reference>
<feature type="domain" description="Nudix hydrolase" evidence="2">
    <location>
        <begin position="217"/>
        <end position="345"/>
    </location>
</feature>
<dbReference type="PROSITE" id="PS51462">
    <property type="entry name" value="NUDIX"/>
    <property type="match status" value="1"/>
</dbReference>
<dbReference type="InterPro" id="IPR000086">
    <property type="entry name" value="NUDIX_hydrolase_dom"/>
</dbReference>
<dbReference type="CDD" id="cd04693">
    <property type="entry name" value="NUDIX_Hydrolase"/>
    <property type="match status" value="1"/>
</dbReference>
<evidence type="ECO:0000259" key="2">
    <source>
        <dbReference type="PROSITE" id="PS51462"/>
    </source>
</evidence>
<dbReference type="Gene3D" id="3.90.79.10">
    <property type="entry name" value="Nucleoside Triphosphate Pyrophosphohydrolase"/>
    <property type="match status" value="1"/>
</dbReference>
<dbReference type="EMBL" id="FORI01000001">
    <property type="protein sequence ID" value="SFI38956.1"/>
    <property type="molecule type" value="Genomic_DNA"/>
</dbReference>
<dbReference type="GO" id="GO:0016791">
    <property type="term" value="F:phosphatase activity"/>
    <property type="evidence" value="ECO:0007669"/>
    <property type="project" value="TreeGrafter"/>
</dbReference>
<keyword evidence="4" id="KW-1185">Reference proteome</keyword>
<evidence type="ECO:0000313" key="4">
    <source>
        <dbReference type="Proteomes" id="UP000182737"/>
    </source>
</evidence>
<accession>A0A1I3HT65</accession>
<evidence type="ECO:0000313" key="3">
    <source>
        <dbReference type="EMBL" id="SFI38956.1"/>
    </source>
</evidence>
<proteinExistence type="predicted"/>
<dbReference type="OrthoDB" id="9781415at2"/>
<gene>
    <name evidence="3" type="ORF">SAMN04487775_10163</name>
</gene>
<dbReference type="Pfam" id="PF00293">
    <property type="entry name" value="NUDIX"/>
    <property type="match status" value="1"/>
</dbReference>
<dbReference type="SUPFAM" id="SSF53254">
    <property type="entry name" value="Phosphoglycerate mutase-like"/>
    <property type="match status" value="1"/>
</dbReference>
<dbReference type="InterPro" id="IPR029033">
    <property type="entry name" value="His_PPase_superfam"/>
</dbReference>
<dbReference type="InterPro" id="IPR020084">
    <property type="entry name" value="NUDIX_hydrolase_CS"/>
</dbReference>
<dbReference type="RefSeq" id="WP_074929628.1">
    <property type="nucleotide sequence ID" value="NZ_FORI01000001.1"/>
</dbReference>
<sequence>MTKVYFIRHAEPNYSNHDDLLRELTPKGMEDRKIVTEYLSNKKIDVVLSSPYKRAVMTLEDFAGKYGFKIETINDFHERVVGNEWIDNFFEFSKNQWADFDYKLEGGECLREVQARNIAALKEVLKKYEGKNIAIGTHGTALSTIINYYDKSFGYSDFEKVINVMPWIVAFEFNGEKCLSIKNMKKPELWDAYNSNYEKIEGVTLVRDEEEYFPEDTYHLVCEVLVRHVDGTYLLMKRDPTKPLYPNMWEATAGGSALKGETDVEGALRELREETDIVADKLEFLSKDIGGHCWHVRFLCVTDCDKNSIKLQEGETCDFKWVSAAGVLAMTESELVGWQMKKFIN</sequence>
<protein>
    <submittedName>
        <fullName evidence="3">Broad specificity phosphatase PhoE</fullName>
    </submittedName>
</protein>
<keyword evidence="1" id="KW-0378">Hydrolase</keyword>
<dbReference type="PANTHER" id="PTHR48100:SF59">
    <property type="entry name" value="ADENOSYLCOBALAMIN_ALPHA-RIBAZOLE PHOSPHATASE"/>
    <property type="match status" value="1"/>
</dbReference>
<dbReference type="SUPFAM" id="SSF55811">
    <property type="entry name" value="Nudix"/>
    <property type="match status" value="1"/>
</dbReference>
<dbReference type="InterPro" id="IPR013078">
    <property type="entry name" value="His_Pase_superF_clade-1"/>
</dbReference>
<dbReference type="Gene3D" id="3.40.50.1240">
    <property type="entry name" value="Phosphoglycerate mutase-like"/>
    <property type="match status" value="1"/>
</dbReference>
<dbReference type="InterPro" id="IPR015797">
    <property type="entry name" value="NUDIX_hydrolase-like_dom_sf"/>
</dbReference>
<dbReference type="CDD" id="cd07067">
    <property type="entry name" value="HP_PGM_like"/>
    <property type="match status" value="1"/>
</dbReference>
<dbReference type="Proteomes" id="UP000182737">
    <property type="component" value="Unassembled WGS sequence"/>
</dbReference>
<dbReference type="PROSITE" id="PS00893">
    <property type="entry name" value="NUDIX_BOX"/>
    <property type="match status" value="1"/>
</dbReference>
<name>A0A1I3HT65_9SPIR</name>
<dbReference type="Pfam" id="PF00300">
    <property type="entry name" value="His_Phos_1"/>
    <property type="match status" value="1"/>
</dbReference>
<dbReference type="AlphaFoldDB" id="A0A1I3HT65"/>
<dbReference type="SMART" id="SM00855">
    <property type="entry name" value="PGAM"/>
    <property type="match status" value="1"/>
</dbReference>
<dbReference type="GO" id="GO:0005737">
    <property type="term" value="C:cytoplasm"/>
    <property type="evidence" value="ECO:0007669"/>
    <property type="project" value="TreeGrafter"/>
</dbReference>
<dbReference type="PANTHER" id="PTHR48100">
    <property type="entry name" value="BROAD-SPECIFICITY PHOSPHATASE YOR283W-RELATED"/>
    <property type="match status" value="1"/>
</dbReference>
<evidence type="ECO:0000256" key="1">
    <source>
        <dbReference type="ARBA" id="ARBA00022801"/>
    </source>
</evidence>
<organism evidence="3 4">
    <name type="scientific">Treponema bryantii</name>
    <dbReference type="NCBI Taxonomy" id="163"/>
    <lineage>
        <taxon>Bacteria</taxon>
        <taxon>Pseudomonadati</taxon>
        <taxon>Spirochaetota</taxon>
        <taxon>Spirochaetia</taxon>
        <taxon>Spirochaetales</taxon>
        <taxon>Treponemataceae</taxon>
        <taxon>Treponema</taxon>
    </lineage>
</organism>
<dbReference type="InterPro" id="IPR050275">
    <property type="entry name" value="PGM_Phosphatase"/>
</dbReference>